<comment type="similarity">
    <text evidence="1">Belongs to the FAM161 family.</text>
</comment>
<feature type="compositionally biased region" description="Acidic residues" evidence="4">
    <location>
        <begin position="811"/>
        <end position="821"/>
    </location>
</feature>
<feature type="region of interest" description="Disordered" evidence="4">
    <location>
        <begin position="327"/>
        <end position="346"/>
    </location>
</feature>
<dbReference type="AlphaFoldDB" id="A0A8S1QA93"/>
<keyword evidence="6" id="KW-1185">Reference proteome</keyword>
<evidence type="ECO:0000313" key="5">
    <source>
        <dbReference type="EMBL" id="CAD8112669.1"/>
    </source>
</evidence>
<dbReference type="OMA" id="MYENPLI"/>
<feature type="compositionally biased region" description="Acidic residues" evidence="4">
    <location>
        <begin position="868"/>
        <end position="884"/>
    </location>
</feature>
<feature type="region of interest" description="Disordered" evidence="4">
    <location>
        <begin position="780"/>
        <end position="821"/>
    </location>
</feature>
<name>A0A8S1QA93_PARPR</name>
<comment type="caution">
    <text evidence="5">The sequence shown here is derived from an EMBL/GenBank/DDBJ whole genome shotgun (WGS) entry which is preliminary data.</text>
</comment>
<protein>
    <submittedName>
        <fullName evidence="5">Uncharacterized protein</fullName>
    </submittedName>
</protein>
<accession>A0A8S1QA93</accession>
<feature type="coiled-coil region" evidence="3">
    <location>
        <begin position="446"/>
        <end position="473"/>
    </location>
</feature>
<dbReference type="Proteomes" id="UP000688137">
    <property type="component" value="Unassembled WGS sequence"/>
</dbReference>
<dbReference type="GO" id="GO:0044782">
    <property type="term" value="P:cilium organization"/>
    <property type="evidence" value="ECO:0007669"/>
    <property type="project" value="TreeGrafter"/>
</dbReference>
<evidence type="ECO:0000256" key="2">
    <source>
        <dbReference type="ARBA" id="ARBA00023054"/>
    </source>
</evidence>
<dbReference type="InterPro" id="IPR051655">
    <property type="entry name" value="FAM161"/>
</dbReference>
<evidence type="ECO:0000256" key="1">
    <source>
        <dbReference type="ARBA" id="ARBA00006663"/>
    </source>
</evidence>
<reference evidence="5" key="1">
    <citation type="submission" date="2021-01" db="EMBL/GenBank/DDBJ databases">
        <authorList>
            <consortium name="Genoscope - CEA"/>
            <person name="William W."/>
        </authorList>
    </citation>
    <scope>NUCLEOTIDE SEQUENCE</scope>
</reference>
<keyword evidence="2 3" id="KW-0175">Coiled coil</keyword>
<gene>
    <name evidence="5" type="ORF">PPRIM_AZ9-3.1.T1520082</name>
</gene>
<proteinExistence type="inferred from homology"/>
<dbReference type="GO" id="GO:0005856">
    <property type="term" value="C:cytoskeleton"/>
    <property type="evidence" value="ECO:0007669"/>
    <property type="project" value="UniProtKB-ARBA"/>
</dbReference>
<evidence type="ECO:0000313" key="6">
    <source>
        <dbReference type="Proteomes" id="UP000688137"/>
    </source>
</evidence>
<feature type="region of interest" description="Disordered" evidence="4">
    <location>
        <begin position="629"/>
        <end position="650"/>
    </location>
</feature>
<dbReference type="InterPro" id="IPR019579">
    <property type="entry name" value="FAM161A/B"/>
</dbReference>
<dbReference type="EMBL" id="CAJJDM010000157">
    <property type="protein sequence ID" value="CAD8112669.1"/>
    <property type="molecule type" value="Genomic_DNA"/>
</dbReference>
<organism evidence="5 6">
    <name type="scientific">Paramecium primaurelia</name>
    <dbReference type="NCBI Taxonomy" id="5886"/>
    <lineage>
        <taxon>Eukaryota</taxon>
        <taxon>Sar</taxon>
        <taxon>Alveolata</taxon>
        <taxon>Ciliophora</taxon>
        <taxon>Intramacronucleata</taxon>
        <taxon>Oligohymenophorea</taxon>
        <taxon>Peniculida</taxon>
        <taxon>Parameciidae</taxon>
        <taxon>Paramecium</taxon>
    </lineage>
</organism>
<feature type="compositionally biased region" description="Low complexity" evidence="4">
    <location>
        <begin position="332"/>
        <end position="344"/>
    </location>
</feature>
<evidence type="ECO:0000256" key="3">
    <source>
        <dbReference type="SAM" id="Coils"/>
    </source>
</evidence>
<dbReference type="GO" id="GO:0005929">
    <property type="term" value="C:cilium"/>
    <property type="evidence" value="ECO:0007669"/>
    <property type="project" value="TreeGrafter"/>
</dbReference>
<feature type="region of interest" description="Disordered" evidence="4">
    <location>
        <begin position="854"/>
        <end position="895"/>
    </location>
</feature>
<dbReference type="PANTHER" id="PTHR21501">
    <property type="entry name" value="PROTEIN FAM-161"/>
    <property type="match status" value="1"/>
</dbReference>
<sequence length="895" mass="108361">MTDQLFVGQLQQKVGELKTEYDLQRSIKDNTINAKIQRSRDKICEILRRVQSKRPKLQTEESEESLDGNIPELKKPYESKYNEEVLQRRHYIFQFKMYLRRKRERLQREQEFKLLKLLDQQTEALQKWVTKDPNDLDMFDFFYTQIDPHRKGQVHHLQLKNFMYENPLIMTLFQFDRQSLQLALDSFPVKERFHLKQDEFIQFLQKYQKVKPEKGFREYVHLFDPIHKQVNLFENNPRILLLEDISKIQEAFDLVSENGLATVDEAIKSIRQNCELFVYAVHVVVFGLNLLLESVLQQIEIGYLNNPDEQISWNQFMYFFDNLPNDQDEEQLPQQQQEESISSESSDDYFYKMTAKYQIPPPPETEKKKVKKQSVPRKPFQEINVDRMQFTIPKKTGQEKRDVNKQPSIREKWVMEQVRQKQEEIEEAYKFRPFKAKAIPYKVKDKNYYNELLEREEIRRRELKERCKEKTQSMQKPFNFEDRKREQPIKLPEDQEEPYKFRANPIPWYCSLKLYERNIQEQKIKSENRKKIRKFWLQENSKLPPRMQEWIEKMKLKEQEKQQELLIKSYHESSRKVRAKSIPNFNKLHDQFQKQLDKKKKKIKTTIPIGPTFHESKKKAQRDYLDEKSIQKEDPLKKAKKAISTKPKIQPRSTDKFNAYVDYIFTMKQNQLALDQQNQEEQNQREDKKQLFRPRVHQSWAIQDHNQVQYERQQQKFIEQYQKRRQEEEDFNNMMKEIFVRVYQRPLLMEVEAAKSQQQPQEEQEQQEQFDYMNPIGEQDVEESERISQQDPEGVDQVGEQAEQSLREYDGQEIDGEYDDQIDIDNLDPKLLEKLQKDAIAKQYGLTEEQMEQIEQMGGFEAVQNMGYEEDDDDDDQEQDDQEELQNPHYKRHSF</sequence>
<evidence type="ECO:0000256" key="4">
    <source>
        <dbReference type="SAM" id="MobiDB-lite"/>
    </source>
</evidence>
<dbReference type="Pfam" id="PF10595">
    <property type="entry name" value="FAM161A_B"/>
    <property type="match status" value="1"/>
</dbReference>
<dbReference type="PANTHER" id="PTHR21501:SF1">
    <property type="entry name" value="PROTEIN FAM-161"/>
    <property type="match status" value="1"/>
</dbReference>